<dbReference type="FunCoup" id="A0A151ZFY8">
    <property type="interactions" value="88"/>
</dbReference>
<feature type="compositionally biased region" description="Low complexity" evidence="3">
    <location>
        <begin position="319"/>
        <end position="332"/>
    </location>
</feature>
<dbReference type="GO" id="GO:0005829">
    <property type="term" value="C:cytosol"/>
    <property type="evidence" value="ECO:0007669"/>
    <property type="project" value="GOC"/>
</dbReference>
<dbReference type="PANTHER" id="PTHR23331:SF1">
    <property type="entry name" value="WASH COMPLEX SUBUNIT 1"/>
    <property type="match status" value="1"/>
</dbReference>
<dbReference type="GO" id="GO:0055037">
    <property type="term" value="C:recycling endosome"/>
    <property type="evidence" value="ECO:0007669"/>
    <property type="project" value="TreeGrafter"/>
</dbReference>
<dbReference type="InParanoid" id="A0A151ZFY8"/>
<dbReference type="Proteomes" id="UP000076078">
    <property type="component" value="Unassembled WGS sequence"/>
</dbReference>
<dbReference type="GO" id="GO:0071203">
    <property type="term" value="C:WASH complex"/>
    <property type="evidence" value="ECO:0007669"/>
    <property type="project" value="InterPro"/>
</dbReference>
<dbReference type="GO" id="GO:0034314">
    <property type="term" value="P:Arp2/3 complex-mediated actin nucleation"/>
    <property type="evidence" value="ECO:0007669"/>
    <property type="project" value="InterPro"/>
</dbReference>
<dbReference type="GO" id="GO:0042147">
    <property type="term" value="P:retrograde transport, endosome to Golgi"/>
    <property type="evidence" value="ECO:0007669"/>
    <property type="project" value="TreeGrafter"/>
</dbReference>
<evidence type="ECO:0000313" key="6">
    <source>
        <dbReference type="Proteomes" id="UP000076078"/>
    </source>
</evidence>
<dbReference type="GO" id="GO:0005769">
    <property type="term" value="C:early endosome"/>
    <property type="evidence" value="ECO:0007669"/>
    <property type="project" value="InterPro"/>
</dbReference>
<feature type="compositionally biased region" description="Acidic residues" evidence="3">
    <location>
        <begin position="443"/>
        <end position="455"/>
    </location>
</feature>
<dbReference type="Pfam" id="PF11945">
    <property type="entry name" value="WASH_WAHD"/>
    <property type="match status" value="1"/>
</dbReference>
<dbReference type="PANTHER" id="PTHR23331">
    <property type="entry name" value="CXYORF1"/>
    <property type="match status" value="1"/>
</dbReference>
<dbReference type="GO" id="GO:0006887">
    <property type="term" value="P:exocytosis"/>
    <property type="evidence" value="ECO:0007669"/>
    <property type="project" value="TreeGrafter"/>
</dbReference>
<evidence type="ECO:0000256" key="1">
    <source>
        <dbReference type="ARBA" id="ARBA00005602"/>
    </source>
</evidence>
<name>A0A151ZFY8_TIELA</name>
<feature type="domain" description="WH2" evidence="4">
    <location>
        <begin position="373"/>
        <end position="390"/>
    </location>
</feature>
<comment type="caution">
    <text evidence="5">The sequence shown here is derived from an EMBL/GenBank/DDBJ whole genome shotgun (WGS) entry which is preliminary data.</text>
</comment>
<sequence length="455" mass="50665">MSVYQVPIVSNGLRETESILQIVDSLEKLEKVFNDIYSNISNRVAIEKNRIDNVSDRLENAQFKVKQITGSKSAITIFSSAKYPAEKKWLDYRPLNDTKQKLPYKPSHYHGLHNDPSLKKKNEDSFLEVNDLVFIEKSIDAASKEIERKEGLGKLPHHLSSVSNLLLFNTSENPYKKYSNTLDNLAGAEGDDLKTIFGENPKKIDDAPITVREGDTMVDPTKENFKFTHSNFIRPSLQFEENLPLPNIAQNISFQNLDNSTIAPSNTNVNPLPIYDQSPSLQSANSTAIPIDYNVPGLAQPMSNETSTSIPIPPPLPNPTNTSSTNNTISLPIPTPQPVNNNIANILPTPDQMRSQDDDDDDDDRPGESDGTSIGDLLADIRKGFKLKKVEEPKSGANEETSDEPPPKSSGGDFMSDLFLSLARRRESIAAVKKKPNSHKEEFSDDDQESDWDDK</sequence>
<dbReference type="PROSITE" id="PS51082">
    <property type="entry name" value="WH2"/>
    <property type="match status" value="1"/>
</dbReference>
<evidence type="ECO:0000259" key="4">
    <source>
        <dbReference type="PROSITE" id="PS51082"/>
    </source>
</evidence>
<comment type="similarity">
    <text evidence="1">Belongs to the WASH1 family.</text>
</comment>
<evidence type="ECO:0000256" key="2">
    <source>
        <dbReference type="ARBA" id="ARBA00023203"/>
    </source>
</evidence>
<dbReference type="STRING" id="361077.A0A151ZFY8"/>
<feature type="region of interest" description="Disordered" evidence="3">
    <location>
        <begin position="299"/>
        <end position="455"/>
    </location>
</feature>
<protein>
    <recommendedName>
        <fullName evidence="4">WH2 domain-containing protein</fullName>
    </recommendedName>
</protein>
<accession>A0A151ZFY8</accession>
<keyword evidence="2" id="KW-0009">Actin-binding</keyword>
<reference evidence="5 6" key="1">
    <citation type="submission" date="2015-12" db="EMBL/GenBank/DDBJ databases">
        <title>Dictyostelia acquired genes for synthesis and detection of signals that induce cell-type specialization by lateral gene transfer from prokaryotes.</title>
        <authorList>
            <person name="Gloeckner G."/>
            <person name="Schaap P."/>
        </authorList>
    </citation>
    <scope>NUCLEOTIDE SEQUENCE [LARGE SCALE GENOMIC DNA]</scope>
    <source>
        <strain evidence="5 6">TK</strain>
    </source>
</reference>
<evidence type="ECO:0000313" key="5">
    <source>
        <dbReference type="EMBL" id="KYQ92780.1"/>
    </source>
</evidence>
<organism evidence="5 6">
    <name type="scientific">Tieghemostelium lacteum</name>
    <name type="common">Slime mold</name>
    <name type="synonym">Dictyostelium lacteum</name>
    <dbReference type="NCBI Taxonomy" id="361077"/>
    <lineage>
        <taxon>Eukaryota</taxon>
        <taxon>Amoebozoa</taxon>
        <taxon>Evosea</taxon>
        <taxon>Eumycetozoa</taxon>
        <taxon>Dictyostelia</taxon>
        <taxon>Dictyosteliales</taxon>
        <taxon>Raperosteliaceae</taxon>
        <taxon>Tieghemostelium</taxon>
    </lineage>
</organism>
<dbReference type="OMA" id="SMDSPYE"/>
<dbReference type="GO" id="GO:0003779">
    <property type="term" value="F:actin binding"/>
    <property type="evidence" value="ECO:0007669"/>
    <property type="project" value="UniProtKB-KW"/>
</dbReference>
<gene>
    <name evidence="5" type="ORF">DLAC_05359</name>
</gene>
<dbReference type="Pfam" id="PF02205">
    <property type="entry name" value="WH2"/>
    <property type="match status" value="1"/>
</dbReference>
<dbReference type="GO" id="GO:0043014">
    <property type="term" value="F:alpha-tubulin binding"/>
    <property type="evidence" value="ECO:0007669"/>
    <property type="project" value="InterPro"/>
</dbReference>
<evidence type="ECO:0000256" key="3">
    <source>
        <dbReference type="SAM" id="MobiDB-lite"/>
    </source>
</evidence>
<dbReference type="GO" id="GO:0032456">
    <property type="term" value="P:endocytic recycling"/>
    <property type="evidence" value="ECO:0007669"/>
    <property type="project" value="TreeGrafter"/>
</dbReference>
<dbReference type="AlphaFoldDB" id="A0A151ZFY8"/>
<dbReference type="InterPro" id="IPR028290">
    <property type="entry name" value="WASH1"/>
</dbReference>
<dbReference type="InterPro" id="IPR003124">
    <property type="entry name" value="WH2_dom"/>
</dbReference>
<dbReference type="SMART" id="SM00246">
    <property type="entry name" value="WH2"/>
    <property type="match status" value="1"/>
</dbReference>
<dbReference type="OrthoDB" id="307871at2759"/>
<keyword evidence="6" id="KW-1185">Reference proteome</keyword>
<feature type="compositionally biased region" description="Basic and acidic residues" evidence="3">
    <location>
        <begin position="379"/>
        <end position="394"/>
    </location>
</feature>
<proteinExistence type="inferred from homology"/>
<dbReference type="GO" id="GO:0043015">
    <property type="term" value="F:gamma-tubulin binding"/>
    <property type="evidence" value="ECO:0007669"/>
    <property type="project" value="TreeGrafter"/>
</dbReference>
<dbReference type="InterPro" id="IPR021854">
    <property type="entry name" value="WASH1_WAHD"/>
</dbReference>
<dbReference type="EMBL" id="LODT01000028">
    <property type="protein sequence ID" value="KYQ92780.1"/>
    <property type="molecule type" value="Genomic_DNA"/>
</dbReference>